<dbReference type="SUPFAM" id="SSF46785">
    <property type="entry name" value="Winged helix' DNA-binding domain"/>
    <property type="match status" value="1"/>
</dbReference>
<dbReference type="Gene3D" id="1.10.10.10">
    <property type="entry name" value="Winged helix-like DNA-binding domain superfamily/Winged helix DNA-binding domain"/>
    <property type="match status" value="1"/>
</dbReference>
<dbReference type="KEGG" id="afla:FHG64_03310"/>
<proteinExistence type="predicted"/>
<dbReference type="NCBIfam" id="NF033788">
    <property type="entry name" value="HTH_metalloreg"/>
    <property type="match status" value="1"/>
</dbReference>
<dbReference type="InterPro" id="IPR036388">
    <property type="entry name" value="WH-like_DNA-bd_sf"/>
</dbReference>
<dbReference type="InterPro" id="IPR001845">
    <property type="entry name" value="HTH_ArsR_DNA-bd_dom"/>
</dbReference>
<dbReference type="InterPro" id="IPR051081">
    <property type="entry name" value="HTH_MetalResp_TranReg"/>
</dbReference>
<dbReference type="InterPro" id="IPR036390">
    <property type="entry name" value="WH_DNA-bd_sf"/>
</dbReference>
<evidence type="ECO:0000256" key="3">
    <source>
        <dbReference type="ARBA" id="ARBA00023163"/>
    </source>
</evidence>
<keyword evidence="3" id="KW-0804">Transcription</keyword>
<dbReference type="GO" id="GO:0003700">
    <property type="term" value="F:DNA-binding transcription factor activity"/>
    <property type="evidence" value="ECO:0007669"/>
    <property type="project" value="InterPro"/>
</dbReference>
<evidence type="ECO:0000259" key="4">
    <source>
        <dbReference type="PROSITE" id="PS50987"/>
    </source>
</evidence>
<dbReference type="RefSeq" id="WP_139065071.1">
    <property type="nucleotide sequence ID" value="NZ_CP040812.1"/>
</dbReference>
<evidence type="ECO:0000256" key="1">
    <source>
        <dbReference type="ARBA" id="ARBA00023015"/>
    </source>
</evidence>
<keyword evidence="6" id="KW-1185">Reference proteome</keyword>
<dbReference type="PANTHER" id="PTHR33154:SF33">
    <property type="entry name" value="TRANSCRIPTIONAL REPRESSOR SDPR"/>
    <property type="match status" value="1"/>
</dbReference>
<sequence length="108" mass="12423">MVNKKIFKLQANVSKALGHPLRMEIIHLLKNKEESFSYLLEATGCLKSNLSQHLKLLTENGILKVRRESQCSYFSLTSKKVAEACSLMKEVLLENLEEQQEILKKIYV</sequence>
<organism evidence="5 6">
    <name type="scientific">Antarcticibacterium flavum</name>
    <dbReference type="NCBI Taxonomy" id="2058175"/>
    <lineage>
        <taxon>Bacteria</taxon>
        <taxon>Pseudomonadati</taxon>
        <taxon>Bacteroidota</taxon>
        <taxon>Flavobacteriia</taxon>
        <taxon>Flavobacteriales</taxon>
        <taxon>Flavobacteriaceae</taxon>
        <taxon>Antarcticibacterium</taxon>
    </lineage>
</organism>
<dbReference type="PROSITE" id="PS50987">
    <property type="entry name" value="HTH_ARSR_2"/>
    <property type="match status" value="1"/>
</dbReference>
<dbReference type="Proteomes" id="UP000309016">
    <property type="component" value="Chromosome"/>
</dbReference>
<evidence type="ECO:0000256" key="2">
    <source>
        <dbReference type="ARBA" id="ARBA00023125"/>
    </source>
</evidence>
<dbReference type="EMBL" id="CP040812">
    <property type="protein sequence ID" value="QCY68494.1"/>
    <property type="molecule type" value="Genomic_DNA"/>
</dbReference>
<dbReference type="GO" id="GO:0003677">
    <property type="term" value="F:DNA binding"/>
    <property type="evidence" value="ECO:0007669"/>
    <property type="project" value="UniProtKB-KW"/>
</dbReference>
<gene>
    <name evidence="5" type="ORF">FHG64_03310</name>
</gene>
<dbReference type="InterPro" id="IPR011991">
    <property type="entry name" value="ArsR-like_HTH"/>
</dbReference>
<dbReference type="CDD" id="cd00090">
    <property type="entry name" value="HTH_ARSR"/>
    <property type="match status" value="1"/>
</dbReference>
<protein>
    <submittedName>
        <fullName evidence="5">Helix-turn-helix transcriptional regulator</fullName>
    </submittedName>
</protein>
<dbReference type="AlphaFoldDB" id="A0A5B7WZ44"/>
<dbReference type="OrthoDB" id="9800049at2"/>
<keyword evidence="2" id="KW-0238">DNA-binding</keyword>
<evidence type="ECO:0000313" key="5">
    <source>
        <dbReference type="EMBL" id="QCY68494.1"/>
    </source>
</evidence>
<dbReference type="PRINTS" id="PR00778">
    <property type="entry name" value="HTHARSR"/>
</dbReference>
<name>A0A5B7WZ44_9FLAO</name>
<dbReference type="PANTHER" id="PTHR33154">
    <property type="entry name" value="TRANSCRIPTIONAL REGULATOR, ARSR FAMILY"/>
    <property type="match status" value="1"/>
</dbReference>
<dbReference type="Pfam" id="PF12840">
    <property type="entry name" value="HTH_20"/>
    <property type="match status" value="1"/>
</dbReference>
<reference evidence="5 6" key="1">
    <citation type="submission" date="2019-06" db="EMBL/GenBank/DDBJ databases">
        <title>Complete genome sequence of Antarcticibacterium flavum KCTC 52984T from an Antarctic marine sediment.</title>
        <authorList>
            <person name="Lee Y.M."/>
            <person name="Shin S.C."/>
        </authorList>
    </citation>
    <scope>NUCLEOTIDE SEQUENCE [LARGE SCALE GENOMIC DNA]</scope>
    <source>
        <strain evidence="5 6">KCTC 52984</strain>
    </source>
</reference>
<dbReference type="SMART" id="SM00418">
    <property type="entry name" value="HTH_ARSR"/>
    <property type="match status" value="1"/>
</dbReference>
<accession>A0A5B7WZ44</accession>
<keyword evidence="1" id="KW-0805">Transcription regulation</keyword>
<evidence type="ECO:0000313" key="6">
    <source>
        <dbReference type="Proteomes" id="UP000309016"/>
    </source>
</evidence>
<feature type="domain" description="HTH arsR-type" evidence="4">
    <location>
        <begin position="2"/>
        <end position="99"/>
    </location>
</feature>